<reference evidence="4 5" key="1">
    <citation type="submission" date="2020-06" db="EMBL/GenBank/DDBJ databases">
        <title>Oricola thermophila sp. nov. isolated from a tidal sediments.</title>
        <authorList>
            <person name="Kwon K.K."/>
            <person name="Yang S.-H."/>
            <person name="Park M.-J."/>
        </authorList>
    </citation>
    <scope>NUCLEOTIDE SEQUENCE [LARGE SCALE GENOMIC DNA]</scope>
    <source>
        <strain evidence="4 5">MEBiC13590</strain>
    </source>
</reference>
<evidence type="ECO:0000313" key="5">
    <source>
        <dbReference type="Proteomes" id="UP000509367"/>
    </source>
</evidence>
<feature type="domain" description="Amidase" evidence="3">
    <location>
        <begin position="29"/>
        <end position="434"/>
    </location>
</feature>
<keyword evidence="5" id="KW-1185">Reference proteome</keyword>
<sequence length="455" mass="48024">MDARSTATTELTAVELRDRIAQGALKAREAAEAFLQRVRERDGEIGAFAWHDPDFVRHQADALDRHRESGRPLGALHGVPVALKDIIDTARIPTANGTAMDAGRTPGRDAAIVERLKAEGAIILGKTVTTELAGMEPAGTRNPHNTAHTPGGSSSGSAAAVAAGMAPLAIGTQTRGSVIRPAAFCGVTGFKPTFGAIPRTGVLRQSQTLDTVGVFARTVEDAAMLAEALFGADEHDPATAPAPHPRLLETARSKPPVKPMFALVHTPFRDRADAQTGAALAELAAFLGENCFEAELPEVFAGAPAIVETINLAEMSKNCARYLDRGRDTLGERTVAALEKGSAITARDYLAALDWREVLYAGLAEIFERCDAIITPAAPGPAPRGLESTGDPVFNELWTLCGTPAITIPAFEAENGLPMGVQLIGPRGHDGRLLRTARWLADTLAAGSTEEERYG</sequence>
<dbReference type="AlphaFoldDB" id="A0A6N1VJ30"/>
<evidence type="ECO:0000313" key="4">
    <source>
        <dbReference type="EMBL" id="QKV19392.1"/>
    </source>
</evidence>
<feature type="region of interest" description="Disordered" evidence="2">
    <location>
        <begin position="135"/>
        <end position="158"/>
    </location>
</feature>
<dbReference type="Proteomes" id="UP000509367">
    <property type="component" value="Chromosome"/>
</dbReference>
<dbReference type="Pfam" id="PF01425">
    <property type="entry name" value="Amidase"/>
    <property type="match status" value="1"/>
</dbReference>
<dbReference type="InterPro" id="IPR023631">
    <property type="entry name" value="Amidase_dom"/>
</dbReference>
<dbReference type="InterPro" id="IPR000120">
    <property type="entry name" value="Amidase"/>
</dbReference>
<dbReference type="SUPFAM" id="SSF75304">
    <property type="entry name" value="Amidase signature (AS) enzymes"/>
    <property type="match status" value="1"/>
</dbReference>
<dbReference type="RefSeq" id="WP_175277284.1">
    <property type="nucleotide sequence ID" value="NZ_CP054836.1"/>
</dbReference>
<accession>A0A6N1VJ30</accession>
<comment type="similarity">
    <text evidence="1">Belongs to the amidase family.</text>
</comment>
<organism evidence="4 5">
    <name type="scientific">Oricola thermophila</name>
    <dbReference type="NCBI Taxonomy" id="2742145"/>
    <lineage>
        <taxon>Bacteria</taxon>
        <taxon>Pseudomonadati</taxon>
        <taxon>Pseudomonadota</taxon>
        <taxon>Alphaproteobacteria</taxon>
        <taxon>Hyphomicrobiales</taxon>
        <taxon>Ahrensiaceae</taxon>
        <taxon>Oricola</taxon>
    </lineage>
</organism>
<evidence type="ECO:0000259" key="3">
    <source>
        <dbReference type="Pfam" id="PF01425"/>
    </source>
</evidence>
<protein>
    <submittedName>
        <fullName evidence="4">Amidase</fullName>
    </submittedName>
</protein>
<dbReference type="KEGG" id="orm:HTY61_13455"/>
<dbReference type="PANTHER" id="PTHR11895:SF151">
    <property type="entry name" value="GLUTAMYL-TRNA(GLN) AMIDOTRANSFERASE SUBUNIT A"/>
    <property type="match status" value="1"/>
</dbReference>
<dbReference type="EMBL" id="CP054836">
    <property type="protein sequence ID" value="QKV19392.1"/>
    <property type="molecule type" value="Genomic_DNA"/>
</dbReference>
<evidence type="ECO:0000256" key="2">
    <source>
        <dbReference type="SAM" id="MobiDB-lite"/>
    </source>
</evidence>
<evidence type="ECO:0000256" key="1">
    <source>
        <dbReference type="ARBA" id="ARBA00009199"/>
    </source>
</evidence>
<dbReference type="PANTHER" id="PTHR11895">
    <property type="entry name" value="TRANSAMIDASE"/>
    <property type="match status" value="1"/>
</dbReference>
<dbReference type="Gene3D" id="3.90.1300.10">
    <property type="entry name" value="Amidase signature (AS) domain"/>
    <property type="match status" value="1"/>
</dbReference>
<dbReference type="InterPro" id="IPR036928">
    <property type="entry name" value="AS_sf"/>
</dbReference>
<proteinExistence type="inferred from homology"/>
<gene>
    <name evidence="4" type="ORF">HTY61_13455</name>
</gene>
<dbReference type="GO" id="GO:0003824">
    <property type="term" value="F:catalytic activity"/>
    <property type="evidence" value="ECO:0007669"/>
    <property type="project" value="InterPro"/>
</dbReference>
<name>A0A6N1VJ30_9HYPH</name>